<evidence type="ECO:0000313" key="5">
    <source>
        <dbReference type="Proteomes" id="UP001429357"/>
    </source>
</evidence>
<dbReference type="SMART" id="SM00530">
    <property type="entry name" value="HTH_XRE"/>
    <property type="match status" value="1"/>
</dbReference>
<feature type="transmembrane region" description="Helical" evidence="2">
    <location>
        <begin position="142"/>
        <end position="162"/>
    </location>
</feature>
<keyword evidence="2" id="KW-1133">Transmembrane helix</keyword>
<reference evidence="5" key="1">
    <citation type="submission" date="2016-06" db="EMBL/GenBank/DDBJ databases">
        <title>Four novel species of enterococci isolated from chicken manure.</title>
        <authorList>
            <person name="Van Tyne D."/>
        </authorList>
    </citation>
    <scope>NUCLEOTIDE SEQUENCE [LARGE SCALE GENOMIC DNA]</scope>
    <source>
        <strain evidence="5">JM9A</strain>
    </source>
</reference>
<comment type="caution">
    <text evidence="4">The sequence shown here is derived from an EMBL/GenBank/DDBJ whole genome shotgun (WGS) entry which is preliminary data.</text>
</comment>
<dbReference type="InterPro" id="IPR010982">
    <property type="entry name" value="Lambda_DNA-bd_dom_sf"/>
</dbReference>
<evidence type="ECO:0000259" key="3">
    <source>
        <dbReference type="PROSITE" id="PS50943"/>
    </source>
</evidence>
<dbReference type="Pfam" id="PF01381">
    <property type="entry name" value="HTH_3"/>
    <property type="match status" value="1"/>
</dbReference>
<keyword evidence="1" id="KW-0238">DNA-binding</keyword>
<protein>
    <recommendedName>
        <fullName evidence="3">HTH cro/C1-type domain-containing protein</fullName>
    </recommendedName>
</protein>
<keyword evidence="2" id="KW-0812">Transmembrane</keyword>
<dbReference type="SUPFAM" id="SSF47413">
    <property type="entry name" value="lambda repressor-like DNA-binding domains"/>
    <property type="match status" value="1"/>
</dbReference>
<evidence type="ECO:0000313" key="4">
    <source>
        <dbReference type="EMBL" id="MEO1782835.1"/>
    </source>
</evidence>
<dbReference type="CDD" id="cd00093">
    <property type="entry name" value="HTH_XRE"/>
    <property type="match status" value="1"/>
</dbReference>
<keyword evidence="5" id="KW-1185">Reference proteome</keyword>
<dbReference type="PANTHER" id="PTHR46558:SF4">
    <property type="entry name" value="DNA-BIDING PHAGE PROTEIN"/>
    <property type="match status" value="1"/>
</dbReference>
<dbReference type="PANTHER" id="PTHR46558">
    <property type="entry name" value="TRACRIPTIONAL REGULATORY PROTEIN-RELATED-RELATED"/>
    <property type="match status" value="1"/>
</dbReference>
<dbReference type="InterPro" id="IPR001387">
    <property type="entry name" value="Cro/C1-type_HTH"/>
</dbReference>
<feature type="domain" description="HTH cro/C1-type" evidence="3">
    <location>
        <begin position="7"/>
        <end position="61"/>
    </location>
</feature>
<evidence type="ECO:0000256" key="2">
    <source>
        <dbReference type="SAM" id="Phobius"/>
    </source>
</evidence>
<keyword evidence="2" id="KW-0472">Membrane</keyword>
<dbReference type="PROSITE" id="PS50943">
    <property type="entry name" value="HTH_CROC1"/>
    <property type="match status" value="1"/>
</dbReference>
<gene>
    <name evidence="4" type="ORF">BAU18_002451</name>
</gene>
<proteinExistence type="predicted"/>
<dbReference type="EMBL" id="MAEI02000001">
    <property type="protein sequence ID" value="MEO1782835.1"/>
    <property type="molecule type" value="Genomic_DNA"/>
</dbReference>
<dbReference type="Gene3D" id="1.10.260.40">
    <property type="entry name" value="lambda repressor-like DNA-binding domains"/>
    <property type="match status" value="1"/>
</dbReference>
<evidence type="ECO:0000256" key="1">
    <source>
        <dbReference type="ARBA" id="ARBA00023125"/>
    </source>
</evidence>
<reference evidence="4 5" key="2">
    <citation type="submission" date="2024-02" db="EMBL/GenBank/DDBJ databases">
        <title>The Genome Sequence of Enterococcus diestrammenae JM9A.</title>
        <authorList>
            <person name="Earl A."/>
            <person name="Manson A."/>
            <person name="Gilmore M."/>
            <person name="Sanders J."/>
            <person name="Shea T."/>
            <person name="Howe W."/>
            <person name="Livny J."/>
            <person name="Cuomo C."/>
            <person name="Neafsey D."/>
            <person name="Birren B."/>
        </authorList>
    </citation>
    <scope>NUCLEOTIDE SEQUENCE [LARGE SCALE GENOMIC DNA]</scope>
    <source>
        <strain evidence="4 5">JM9A</strain>
    </source>
</reference>
<accession>A0ABV0F453</accession>
<sequence length="171" mass="19593">MELNQRLKELRLEHQLTQEELAQKIFVSRQTISNWENGKGQPDLENLILLSEYYQVSLAELLEGPLPSQEQPKFFVARRFLISYLVLCLIALICQIVFQPKSALVPLLFAIVCAIQSCRYLFKTKRVANLYGQGENMYDIGIIMAGLFYMMILVAIALQGIVTGEIPLRPW</sequence>
<dbReference type="RefSeq" id="WP_161870154.1">
    <property type="nucleotide sequence ID" value="NZ_MAEI02000001.1"/>
</dbReference>
<feature type="transmembrane region" description="Helical" evidence="2">
    <location>
        <begin position="104"/>
        <end position="122"/>
    </location>
</feature>
<feature type="transmembrane region" description="Helical" evidence="2">
    <location>
        <begin position="80"/>
        <end position="98"/>
    </location>
</feature>
<organism evidence="4 5">
    <name type="scientific">Enterococcus diestrammenae</name>
    <dbReference type="NCBI Taxonomy" id="1155073"/>
    <lineage>
        <taxon>Bacteria</taxon>
        <taxon>Bacillati</taxon>
        <taxon>Bacillota</taxon>
        <taxon>Bacilli</taxon>
        <taxon>Lactobacillales</taxon>
        <taxon>Enterococcaceae</taxon>
        <taxon>Enterococcus</taxon>
    </lineage>
</organism>
<dbReference type="Proteomes" id="UP001429357">
    <property type="component" value="Unassembled WGS sequence"/>
</dbReference>
<name>A0ABV0F453_9ENTE</name>